<dbReference type="AlphaFoldDB" id="A0A9P8V4G1"/>
<dbReference type="Gene3D" id="3.40.50.300">
    <property type="entry name" value="P-loop containing nucleotide triphosphate hydrolases"/>
    <property type="match status" value="1"/>
</dbReference>
<keyword evidence="3" id="KW-1185">Reference proteome</keyword>
<dbReference type="PANTHER" id="PTHR38795">
    <property type="entry name" value="DUF6604 DOMAIN-CONTAINING PROTEIN"/>
    <property type="match status" value="1"/>
</dbReference>
<feature type="domain" description="DUF6604" evidence="1">
    <location>
        <begin position="138"/>
        <end position="380"/>
    </location>
</feature>
<accession>A0A9P8V4G1</accession>
<dbReference type="OrthoDB" id="6118920at2759"/>
<proteinExistence type="predicted"/>
<evidence type="ECO:0000259" key="1">
    <source>
        <dbReference type="Pfam" id="PF20253"/>
    </source>
</evidence>
<evidence type="ECO:0000313" key="3">
    <source>
        <dbReference type="Proteomes" id="UP000770015"/>
    </source>
</evidence>
<evidence type="ECO:0000313" key="2">
    <source>
        <dbReference type="EMBL" id="KAH6675354.1"/>
    </source>
</evidence>
<reference evidence="2" key="1">
    <citation type="journal article" date="2021" name="Nat. Commun.">
        <title>Genetic determinants of endophytism in the Arabidopsis root mycobiome.</title>
        <authorList>
            <person name="Mesny F."/>
            <person name="Miyauchi S."/>
            <person name="Thiergart T."/>
            <person name="Pickel B."/>
            <person name="Atanasova L."/>
            <person name="Karlsson M."/>
            <person name="Huettel B."/>
            <person name="Barry K.W."/>
            <person name="Haridas S."/>
            <person name="Chen C."/>
            <person name="Bauer D."/>
            <person name="Andreopoulos W."/>
            <person name="Pangilinan J."/>
            <person name="LaButti K."/>
            <person name="Riley R."/>
            <person name="Lipzen A."/>
            <person name="Clum A."/>
            <person name="Drula E."/>
            <person name="Henrissat B."/>
            <person name="Kohler A."/>
            <person name="Grigoriev I.V."/>
            <person name="Martin F.M."/>
            <person name="Hacquard S."/>
        </authorList>
    </citation>
    <scope>NUCLEOTIDE SEQUENCE</scope>
    <source>
        <strain evidence="2">MPI-SDFR-AT-0117</strain>
    </source>
</reference>
<dbReference type="InterPro" id="IPR027417">
    <property type="entry name" value="P-loop_NTPase"/>
</dbReference>
<comment type="caution">
    <text evidence="2">The sequence shown here is derived from an EMBL/GenBank/DDBJ whole genome shotgun (WGS) entry which is preliminary data.</text>
</comment>
<dbReference type="EMBL" id="JAGSXJ010000025">
    <property type="protein sequence ID" value="KAH6675354.1"/>
    <property type="molecule type" value="Genomic_DNA"/>
</dbReference>
<sequence length="953" mass="106752">MATTKNIYIVGAQCTGKTTLVNALESHFSAQPAHDQPAIVREVARTVLKTHSLAATDIRSSPDSALHMQKLMLHAQVEAERHAMAEASWFISDRSAVDPICYALKHVGEDGASQLLATEAWAELRPGLERGLVFDSYKQYKDDTNRFSTWLVNLEAAPTAAKKKKNKKKKAGSAAPKPPVKYGVTGGELLAIARTVSKSKIKPPPRILNLAKRAIALRKSVTSWFVTRGRNASNKKHAHFIQVMEQICEILSWETTGTSDPTNGADAEKAADAEDADSPAWINRFASLTVEDTEDDPEPSETSTNVIRVEAVEKDEEETVDFFLSESFFKILCLLHDLTNWRQFLTDPWTDYSNLKIDLATASVVTDTALQLARDLIEDVYNELPSYIPVDGLSLQELVLVTASKATNIPIQPSRANGLPFNEKLAPIVDFAFLTTGVLLNSFLDILDDDEIPVYKSGFYGTYNAKADRSKMSAAEKFNEDKILMLELLPEYAMIAIFNTPLPVRDEVAAGFVEYYTKKDFNLWHCFAAQVLLDAHHATRHSRLGAADDLRMNSLRIARTIDDFRKLSETHPKPEFWPKEGDIEINNIHSIITEWIEKDPLKQMRAAAQSLAPRNVQHSGAQQLLFTRNPVLCGILAFHLNIRMQTIGQGLVTQWYDVQQLAFLYNLVQQIPENKMTWPDLDLFIKIHGENHIFVGDRPKDAEQSLNRLELATGTINLVRDRYQKYIPGTTPAAKFLDELTKASPSSTTIVPKDTQAGSLAQVRALLSRKWRNTHHVGTLQLLALMKEKLSEEEPILLFDYFGMHKRSIKILRLIKAKEHHKFVQYFTENYMPSEAFIANLVLLILHVAPGPAKSSKALGVKTAPEKGLHQVSRIVVSCGEVMDPYLKKNGDAAIKFLRLFAKTKKQVLALVGEQQTNEALDADERKYMYWLCMDEVLGPAEMESLKTGIPLA</sequence>
<dbReference type="SUPFAM" id="SSF52540">
    <property type="entry name" value="P-loop containing nucleoside triphosphate hydrolases"/>
    <property type="match status" value="1"/>
</dbReference>
<dbReference type="Proteomes" id="UP000770015">
    <property type="component" value="Unassembled WGS sequence"/>
</dbReference>
<dbReference type="PANTHER" id="PTHR38795:SF1">
    <property type="entry name" value="DUF6604 DOMAIN-CONTAINING PROTEIN"/>
    <property type="match status" value="1"/>
</dbReference>
<dbReference type="InterPro" id="IPR046539">
    <property type="entry name" value="DUF6604"/>
</dbReference>
<gene>
    <name evidence="2" type="ORF">F5X68DRAFT_246517</name>
</gene>
<organism evidence="2 3">
    <name type="scientific">Plectosphaerella plurivora</name>
    <dbReference type="NCBI Taxonomy" id="936078"/>
    <lineage>
        <taxon>Eukaryota</taxon>
        <taxon>Fungi</taxon>
        <taxon>Dikarya</taxon>
        <taxon>Ascomycota</taxon>
        <taxon>Pezizomycotina</taxon>
        <taxon>Sordariomycetes</taxon>
        <taxon>Hypocreomycetidae</taxon>
        <taxon>Glomerellales</taxon>
        <taxon>Plectosphaerellaceae</taxon>
        <taxon>Plectosphaerella</taxon>
    </lineage>
</organism>
<name>A0A9P8V4G1_9PEZI</name>
<protein>
    <submittedName>
        <fullName evidence="2">AAA domain-containing protein</fullName>
    </submittedName>
</protein>
<dbReference type="Pfam" id="PF20253">
    <property type="entry name" value="DUF6604"/>
    <property type="match status" value="1"/>
</dbReference>